<dbReference type="PANTHER" id="PTHR31270">
    <property type="entry name" value="GLUTAMINYL-PEPTIDE CYCLOTRANSFERASE"/>
    <property type="match status" value="1"/>
</dbReference>
<dbReference type="InterPro" id="IPR007788">
    <property type="entry name" value="QCT"/>
</dbReference>
<organism evidence="1 2">
    <name type="scientific">Parvularcula maris</name>
    <dbReference type="NCBI Taxonomy" id="2965077"/>
    <lineage>
        <taxon>Bacteria</taxon>
        <taxon>Pseudomonadati</taxon>
        <taxon>Pseudomonadota</taxon>
        <taxon>Alphaproteobacteria</taxon>
        <taxon>Parvularculales</taxon>
        <taxon>Parvularculaceae</taxon>
        <taxon>Parvularcula</taxon>
    </lineage>
</organism>
<dbReference type="Pfam" id="PF05096">
    <property type="entry name" value="Glu_cyclase_2"/>
    <property type="match status" value="1"/>
</dbReference>
<name>A0A9X2RJA5_9PROT</name>
<accession>A0A9X2RJA5</accession>
<dbReference type="EMBL" id="JANIBC010000002">
    <property type="protein sequence ID" value="MCQ8184592.1"/>
    <property type="molecule type" value="Genomic_DNA"/>
</dbReference>
<dbReference type="Proteomes" id="UP001142610">
    <property type="component" value="Unassembled WGS sequence"/>
</dbReference>
<evidence type="ECO:0000313" key="1">
    <source>
        <dbReference type="EMBL" id="MCQ8184592.1"/>
    </source>
</evidence>
<sequence>MKTSLLALLLFFQPPLTPEVVKAEVVATYPHETTAFTQGLLFADGVLIESTGREGQSRLRKLSIRTGRPLMEVALPDEVFGEGTARVGERLITLTWRSGEAYVYDLQTLEEVGKFSYEGEGWGLTYDGERLIMSDGSDRLRFLDPETFEEIGEVEVTLSGQKIGRLNELEYVDGRVWANVFMQDFLVRIDPETGAIDQVADLQGLYPRALRKSPINDVLNGIAYEESSGRLFVTGKNWPNMYEIKLTPKEAE</sequence>
<dbReference type="SUPFAM" id="SSF50969">
    <property type="entry name" value="YVTN repeat-like/Quinoprotein amine dehydrogenase"/>
    <property type="match status" value="1"/>
</dbReference>
<dbReference type="GO" id="GO:0016603">
    <property type="term" value="F:glutaminyl-peptide cyclotransferase activity"/>
    <property type="evidence" value="ECO:0007669"/>
    <property type="project" value="InterPro"/>
</dbReference>
<keyword evidence="2" id="KW-1185">Reference proteome</keyword>
<dbReference type="InterPro" id="IPR011044">
    <property type="entry name" value="Quino_amine_DH_bsu"/>
</dbReference>
<gene>
    <name evidence="1" type="ORF">NOG11_04255</name>
</gene>
<proteinExistence type="predicted"/>
<comment type="caution">
    <text evidence="1">The sequence shown here is derived from an EMBL/GenBank/DDBJ whole genome shotgun (WGS) entry which is preliminary data.</text>
</comment>
<dbReference type="AlphaFoldDB" id="A0A9X2RJA5"/>
<evidence type="ECO:0000313" key="2">
    <source>
        <dbReference type="Proteomes" id="UP001142610"/>
    </source>
</evidence>
<reference evidence="1" key="1">
    <citation type="submission" date="2022-07" db="EMBL/GenBank/DDBJ databases">
        <title>Parvularcula maris sp. nov., an algicidal bacterium isolated from seawater.</title>
        <authorList>
            <person name="Li F."/>
        </authorList>
    </citation>
    <scope>NUCLEOTIDE SEQUENCE</scope>
    <source>
        <strain evidence="1">BGMRC 0090</strain>
    </source>
</reference>
<dbReference type="RefSeq" id="WP_256618441.1">
    <property type="nucleotide sequence ID" value="NZ_JANIBC010000002.1"/>
</dbReference>
<dbReference type="PANTHER" id="PTHR31270:SF1">
    <property type="entry name" value="GLUTAMINYL-PEPTIDE CYCLOTRANSFERASE"/>
    <property type="match status" value="1"/>
</dbReference>
<dbReference type="InterPro" id="IPR015943">
    <property type="entry name" value="WD40/YVTN_repeat-like_dom_sf"/>
</dbReference>
<dbReference type="Gene3D" id="2.130.10.10">
    <property type="entry name" value="YVTN repeat-like/Quinoprotein amine dehydrogenase"/>
    <property type="match status" value="1"/>
</dbReference>
<protein>
    <submittedName>
        <fullName evidence="1">Glutaminyl-peptide cyclotransferase</fullName>
    </submittedName>
</protein>